<dbReference type="InterPro" id="IPR042094">
    <property type="entry name" value="T2SS_GspF_sf"/>
</dbReference>
<comment type="similarity">
    <text evidence="2">Belongs to the GSP F family.</text>
</comment>
<reference evidence="9" key="2">
    <citation type="submission" date="2021-04" db="EMBL/GenBank/DDBJ databases">
        <authorList>
            <person name="Gilroy R."/>
        </authorList>
    </citation>
    <scope>NUCLEOTIDE SEQUENCE</scope>
    <source>
        <strain evidence="9">ChiGjej6B6-1540</strain>
    </source>
</reference>
<reference evidence="9" key="1">
    <citation type="journal article" date="2021" name="PeerJ">
        <title>Extensive microbial diversity within the chicken gut microbiome revealed by metagenomics and culture.</title>
        <authorList>
            <person name="Gilroy R."/>
            <person name="Ravi A."/>
            <person name="Getino M."/>
            <person name="Pursley I."/>
            <person name="Horton D.L."/>
            <person name="Alikhan N.F."/>
            <person name="Baker D."/>
            <person name="Gharbi K."/>
            <person name="Hall N."/>
            <person name="Watson M."/>
            <person name="Adriaenssens E.M."/>
            <person name="Foster-Nyarko E."/>
            <person name="Jarju S."/>
            <person name="Secka A."/>
            <person name="Antonio M."/>
            <person name="Oren A."/>
            <person name="Chaudhuri R.R."/>
            <person name="La Ragione R."/>
            <person name="Hildebrand F."/>
            <person name="Pallen M.J."/>
        </authorList>
    </citation>
    <scope>NUCLEOTIDE SEQUENCE</scope>
    <source>
        <strain evidence="9">ChiGjej6B6-1540</strain>
    </source>
</reference>
<dbReference type="PRINTS" id="PR00812">
    <property type="entry name" value="BCTERIALGSPF"/>
</dbReference>
<name>A0A9D1RV03_9FIRM</name>
<dbReference type="InterPro" id="IPR003004">
    <property type="entry name" value="GspF/PilC"/>
</dbReference>
<keyword evidence="4 7" id="KW-0812">Transmembrane</keyword>
<dbReference type="InterPro" id="IPR018076">
    <property type="entry name" value="T2SS_GspF_dom"/>
</dbReference>
<keyword evidence="3" id="KW-1003">Cell membrane</keyword>
<proteinExistence type="inferred from homology"/>
<comment type="subcellular location">
    <subcellularLocation>
        <location evidence="1">Cell membrane</location>
        <topology evidence="1">Multi-pass membrane protein</topology>
    </subcellularLocation>
</comment>
<dbReference type="AlphaFoldDB" id="A0A9D1RV03"/>
<dbReference type="GO" id="GO:0005886">
    <property type="term" value="C:plasma membrane"/>
    <property type="evidence" value="ECO:0007669"/>
    <property type="project" value="UniProtKB-SubCell"/>
</dbReference>
<gene>
    <name evidence="9" type="ORF">H9868_01995</name>
</gene>
<feature type="transmembrane region" description="Helical" evidence="7">
    <location>
        <begin position="166"/>
        <end position="186"/>
    </location>
</feature>
<dbReference type="Pfam" id="PF00482">
    <property type="entry name" value="T2SSF"/>
    <property type="match status" value="2"/>
</dbReference>
<dbReference type="Gene3D" id="1.20.81.30">
    <property type="entry name" value="Type II secretion system (T2SS), domain F"/>
    <property type="match status" value="2"/>
</dbReference>
<evidence type="ECO:0000256" key="6">
    <source>
        <dbReference type="ARBA" id="ARBA00023136"/>
    </source>
</evidence>
<dbReference type="Proteomes" id="UP000824192">
    <property type="component" value="Unassembled WGS sequence"/>
</dbReference>
<feature type="transmembrane region" description="Helical" evidence="7">
    <location>
        <begin position="317"/>
        <end position="343"/>
    </location>
</feature>
<evidence type="ECO:0000256" key="5">
    <source>
        <dbReference type="ARBA" id="ARBA00022989"/>
    </source>
</evidence>
<evidence type="ECO:0000256" key="4">
    <source>
        <dbReference type="ARBA" id="ARBA00022692"/>
    </source>
</evidence>
<sequence length="344" mass="36651">MKKGKELTADELSVLCYQLSLMVKAGIGSEESVGILAADLPEGRSKELLRQVHAVLLRGDSLSQGLSEAGGFPGYFLRMVEIGERSGRLEQVLAALSAYYRRESALRAGLRQTILYPAVMAVLIAVVFLALVLRVLPVFQQVFQQLGLSLSPVARGLMQFGSVSKYVAMVFAVALVLGALWVLWMFRTAKGQAAMSRLLSRTAASKAVDRSRFAAAMSLMLSSGLPLDEAMERACALLSDTALSDGLKACQAAMLDGVPFPKAVEESGIFTGLQAGLLAAGFRSGASEQAMEELARRCQEEADQALSSLLGRFEYTLVIVLCLAVGLVLLSVMLPLVGVLSAIG</sequence>
<evidence type="ECO:0000256" key="7">
    <source>
        <dbReference type="SAM" id="Phobius"/>
    </source>
</evidence>
<evidence type="ECO:0000256" key="1">
    <source>
        <dbReference type="ARBA" id="ARBA00004651"/>
    </source>
</evidence>
<dbReference type="PANTHER" id="PTHR30012:SF0">
    <property type="entry name" value="TYPE II SECRETION SYSTEM PROTEIN F-RELATED"/>
    <property type="match status" value="1"/>
</dbReference>
<dbReference type="PANTHER" id="PTHR30012">
    <property type="entry name" value="GENERAL SECRETION PATHWAY PROTEIN"/>
    <property type="match status" value="1"/>
</dbReference>
<comment type="caution">
    <text evidence="9">The sequence shown here is derived from an EMBL/GenBank/DDBJ whole genome shotgun (WGS) entry which is preliminary data.</text>
</comment>
<feature type="transmembrane region" description="Helical" evidence="7">
    <location>
        <begin position="114"/>
        <end position="136"/>
    </location>
</feature>
<evidence type="ECO:0000259" key="8">
    <source>
        <dbReference type="Pfam" id="PF00482"/>
    </source>
</evidence>
<accession>A0A9D1RV03</accession>
<keyword evidence="5 7" id="KW-1133">Transmembrane helix</keyword>
<feature type="domain" description="Type II secretion system protein GspF" evidence="8">
    <location>
        <begin position="213"/>
        <end position="335"/>
    </location>
</feature>
<keyword evidence="6 7" id="KW-0472">Membrane</keyword>
<feature type="domain" description="Type II secretion system protein GspF" evidence="8">
    <location>
        <begin position="16"/>
        <end position="137"/>
    </location>
</feature>
<evidence type="ECO:0000256" key="3">
    <source>
        <dbReference type="ARBA" id="ARBA00022475"/>
    </source>
</evidence>
<evidence type="ECO:0000313" key="10">
    <source>
        <dbReference type="Proteomes" id="UP000824192"/>
    </source>
</evidence>
<organism evidence="9 10">
    <name type="scientific">Candidatus Flavonifractor merdipullorum</name>
    <dbReference type="NCBI Taxonomy" id="2838590"/>
    <lineage>
        <taxon>Bacteria</taxon>
        <taxon>Bacillati</taxon>
        <taxon>Bacillota</taxon>
        <taxon>Clostridia</taxon>
        <taxon>Eubacteriales</taxon>
        <taxon>Oscillospiraceae</taxon>
        <taxon>Flavonifractor</taxon>
    </lineage>
</organism>
<evidence type="ECO:0000256" key="2">
    <source>
        <dbReference type="ARBA" id="ARBA00005745"/>
    </source>
</evidence>
<protein>
    <submittedName>
        <fullName evidence="9">Type II secretion system F family protein</fullName>
    </submittedName>
</protein>
<evidence type="ECO:0000313" key="9">
    <source>
        <dbReference type="EMBL" id="HIW93292.1"/>
    </source>
</evidence>
<dbReference type="EMBL" id="DXGA01000044">
    <property type="protein sequence ID" value="HIW93292.1"/>
    <property type="molecule type" value="Genomic_DNA"/>
</dbReference>